<dbReference type="Proteomes" id="UP000249130">
    <property type="component" value="Unassembled WGS sequence"/>
</dbReference>
<gene>
    <name evidence="2" type="ORF">CH341_30105</name>
</gene>
<name>A0A327KFF1_9BRAD</name>
<dbReference type="AlphaFoldDB" id="A0A327KFF1"/>
<organism evidence="2 3">
    <name type="scientific">Rhodoplanes roseus</name>
    <dbReference type="NCBI Taxonomy" id="29409"/>
    <lineage>
        <taxon>Bacteria</taxon>
        <taxon>Pseudomonadati</taxon>
        <taxon>Pseudomonadota</taxon>
        <taxon>Alphaproteobacteria</taxon>
        <taxon>Hyphomicrobiales</taxon>
        <taxon>Nitrobacteraceae</taxon>
        <taxon>Rhodoplanes</taxon>
    </lineage>
</organism>
<sequence length="51" mass="5199">MNDAQLGLLVATPIIVVFAIALRRMGALRTTGAVAAVAASLAIAAVLFFTQ</sequence>
<keyword evidence="1" id="KW-1133">Transmembrane helix</keyword>
<keyword evidence="1" id="KW-0812">Transmembrane</keyword>
<protein>
    <submittedName>
        <fullName evidence="2">Uncharacterized protein</fullName>
    </submittedName>
</protein>
<feature type="transmembrane region" description="Helical" evidence="1">
    <location>
        <begin position="30"/>
        <end position="49"/>
    </location>
</feature>
<feature type="transmembrane region" description="Helical" evidence="1">
    <location>
        <begin position="6"/>
        <end position="23"/>
    </location>
</feature>
<accession>A0A327KFF1</accession>
<reference evidence="2 3" key="1">
    <citation type="submission" date="2017-07" db="EMBL/GenBank/DDBJ databases">
        <title>Draft Genome Sequences of Select Purple Nonsulfur Bacteria.</title>
        <authorList>
            <person name="Lasarre B."/>
            <person name="Mckinlay J.B."/>
        </authorList>
    </citation>
    <scope>NUCLEOTIDE SEQUENCE [LARGE SCALE GENOMIC DNA]</scope>
    <source>
        <strain evidence="2 3">DSM 5909</strain>
    </source>
</reference>
<keyword evidence="3" id="KW-1185">Reference proteome</keyword>
<evidence type="ECO:0000256" key="1">
    <source>
        <dbReference type="SAM" id="Phobius"/>
    </source>
</evidence>
<evidence type="ECO:0000313" key="3">
    <source>
        <dbReference type="Proteomes" id="UP000249130"/>
    </source>
</evidence>
<proteinExistence type="predicted"/>
<keyword evidence="1" id="KW-0472">Membrane</keyword>
<dbReference type="RefSeq" id="WP_170149874.1">
    <property type="nucleotide sequence ID" value="NZ_NPEX01000475.1"/>
</dbReference>
<evidence type="ECO:0000313" key="2">
    <source>
        <dbReference type="EMBL" id="RAI36826.1"/>
    </source>
</evidence>
<dbReference type="EMBL" id="NPEX01000475">
    <property type="protein sequence ID" value="RAI36826.1"/>
    <property type="molecule type" value="Genomic_DNA"/>
</dbReference>
<comment type="caution">
    <text evidence="2">The sequence shown here is derived from an EMBL/GenBank/DDBJ whole genome shotgun (WGS) entry which is preliminary data.</text>
</comment>